<comment type="similarity">
    <text evidence="3">Belongs to the methyl-accepting chemotaxis (MCP) protein family.</text>
</comment>
<dbReference type="Pfam" id="PF00672">
    <property type="entry name" value="HAMP"/>
    <property type="match status" value="1"/>
</dbReference>
<dbReference type="Gene3D" id="1.10.287.950">
    <property type="entry name" value="Methyl-accepting chemotaxis protein"/>
    <property type="match status" value="1"/>
</dbReference>
<dbReference type="RefSeq" id="WP_138987363.1">
    <property type="nucleotide sequence ID" value="NZ_CP043869.1"/>
</dbReference>
<dbReference type="InterPro" id="IPR003660">
    <property type="entry name" value="HAMP_dom"/>
</dbReference>
<dbReference type="Proteomes" id="UP000324760">
    <property type="component" value="Chromosome"/>
</dbReference>
<organism evidence="8 9">
    <name type="scientific">Neptunomonas concharum</name>
    <dbReference type="NCBI Taxonomy" id="1031538"/>
    <lineage>
        <taxon>Bacteria</taxon>
        <taxon>Pseudomonadati</taxon>
        <taxon>Pseudomonadota</taxon>
        <taxon>Gammaproteobacteria</taxon>
        <taxon>Oceanospirillales</taxon>
        <taxon>Oceanospirillaceae</taxon>
        <taxon>Neptunomonas</taxon>
    </lineage>
</organism>
<evidence type="ECO:0000313" key="8">
    <source>
        <dbReference type="EMBL" id="QEQ96751.1"/>
    </source>
</evidence>
<dbReference type="CDD" id="cd11386">
    <property type="entry name" value="MCP_signal"/>
    <property type="match status" value="1"/>
</dbReference>
<dbReference type="KEGG" id="ncu:F0U83_08490"/>
<protein>
    <submittedName>
        <fullName evidence="8">Methyl-accepting chemotaxis protein</fullName>
    </submittedName>
</protein>
<evidence type="ECO:0000259" key="7">
    <source>
        <dbReference type="PROSITE" id="PS50885"/>
    </source>
</evidence>
<dbReference type="SUPFAM" id="SSF58104">
    <property type="entry name" value="Methyl-accepting chemotaxis protein (MCP) signaling domain"/>
    <property type="match status" value="1"/>
</dbReference>
<reference evidence="8 9" key="1">
    <citation type="journal article" date="2019" name="Biochem. Eng. J.">
        <title>Metabolic engineering of the marine bacteria Neptunomonas concharum for the production of acetoin and meso-2,3-butanediol from acetate.</title>
        <authorList>
            <person name="Li W."/>
            <person name="Pu N."/>
            <person name="Liu C.-X."/>
            <person name="Yuan Q.-P."/>
            <person name="Li Z.-J."/>
        </authorList>
    </citation>
    <scope>NUCLEOTIDE SEQUENCE [LARGE SCALE GENOMIC DNA]</scope>
    <source>
        <strain evidence="8 9">JCM17730</strain>
    </source>
</reference>
<evidence type="ECO:0000256" key="2">
    <source>
        <dbReference type="ARBA" id="ARBA00023224"/>
    </source>
</evidence>
<dbReference type="PROSITE" id="PS50885">
    <property type="entry name" value="HAMP"/>
    <property type="match status" value="1"/>
</dbReference>
<dbReference type="GO" id="GO:0006935">
    <property type="term" value="P:chemotaxis"/>
    <property type="evidence" value="ECO:0007669"/>
    <property type="project" value="UniProtKB-ARBA"/>
</dbReference>
<name>A0A5P1RBW2_9GAMM</name>
<keyword evidence="5" id="KW-0472">Membrane</keyword>
<evidence type="ECO:0000256" key="1">
    <source>
        <dbReference type="ARBA" id="ARBA00004370"/>
    </source>
</evidence>
<dbReference type="GO" id="GO:0016020">
    <property type="term" value="C:membrane"/>
    <property type="evidence" value="ECO:0007669"/>
    <property type="project" value="UniProtKB-SubCell"/>
</dbReference>
<dbReference type="GO" id="GO:0007165">
    <property type="term" value="P:signal transduction"/>
    <property type="evidence" value="ECO:0007669"/>
    <property type="project" value="UniProtKB-KW"/>
</dbReference>
<dbReference type="AlphaFoldDB" id="A0A5P1RBW2"/>
<sequence>MSKIRYQSYQTADELRQSSDDLTRLGRTYVVTGDDKYEKMYMDILAIRNGDKPRPENYHSIYWDLVLNYGDKPKPDGEAIALKTTMEELGFSAEEFEFLAQAQANSDGLVNMEVKAMNAAKGIYPNSSGKYEVRGDPDSNMAIALLHSNEYHSEKAKIMKPIDEFFVKLEHRTQDQLDKATEAVKNYVLLGSILMILVLLTAVAGYFIVARMITAPILDISKVLGDIDHSHDLSIRLPSESKNEVGSISTAINNLLEQYRQTIQKILSVNTEIFEIAGNIKSVSSTSSKMSSQQNDELLMAATAMEEMTTALASVSESTCQAESHAGQSEHEANSGLEVFNKTQHEFEILDNEFQQTTSIIAELANESNNVSNVLEVIKAIAEQTNLLALNAAIEAARAGEQGRGFAVVADEVRSLAQRTQESTVEIESMISALQDKAHLSTRTIQSSTLKMKGTRQNIETAGDALRAIQLSVTDIHKLHTTVASATEEQLCVSNEISENISKIKLLSVNIEESVSDLTPLAEQMLRNTNDLKGSVEHFKT</sequence>
<dbReference type="PANTHER" id="PTHR32089">
    <property type="entry name" value="METHYL-ACCEPTING CHEMOTAXIS PROTEIN MCPB"/>
    <property type="match status" value="1"/>
</dbReference>
<evidence type="ECO:0000256" key="4">
    <source>
        <dbReference type="PROSITE-ProRule" id="PRU00284"/>
    </source>
</evidence>
<evidence type="ECO:0000256" key="5">
    <source>
        <dbReference type="SAM" id="Phobius"/>
    </source>
</evidence>
<keyword evidence="2 4" id="KW-0807">Transducer</keyword>
<dbReference type="InterPro" id="IPR004089">
    <property type="entry name" value="MCPsignal_dom"/>
</dbReference>
<dbReference type="PROSITE" id="PS50111">
    <property type="entry name" value="CHEMOTAXIS_TRANSDUC_2"/>
    <property type="match status" value="1"/>
</dbReference>
<feature type="transmembrane region" description="Helical" evidence="5">
    <location>
        <begin position="187"/>
        <end position="209"/>
    </location>
</feature>
<comment type="subcellular location">
    <subcellularLocation>
        <location evidence="1">Membrane</location>
    </subcellularLocation>
</comment>
<keyword evidence="9" id="KW-1185">Reference proteome</keyword>
<dbReference type="Pfam" id="PF00015">
    <property type="entry name" value="MCPsignal"/>
    <property type="match status" value="1"/>
</dbReference>
<gene>
    <name evidence="8" type="ORF">F0U83_08490</name>
</gene>
<dbReference type="SMART" id="SM00283">
    <property type="entry name" value="MA"/>
    <property type="match status" value="1"/>
</dbReference>
<dbReference type="OrthoDB" id="5613951at2"/>
<dbReference type="PANTHER" id="PTHR32089:SF41">
    <property type="entry name" value="METHYL-ACCEPTING CHEMOTAXIS PROTEIN"/>
    <property type="match status" value="1"/>
</dbReference>
<evidence type="ECO:0000313" key="9">
    <source>
        <dbReference type="Proteomes" id="UP000324760"/>
    </source>
</evidence>
<keyword evidence="5" id="KW-0812">Transmembrane</keyword>
<feature type="domain" description="HAMP" evidence="7">
    <location>
        <begin position="211"/>
        <end position="264"/>
    </location>
</feature>
<dbReference type="Gene3D" id="6.10.340.10">
    <property type="match status" value="1"/>
</dbReference>
<evidence type="ECO:0000256" key="3">
    <source>
        <dbReference type="ARBA" id="ARBA00029447"/>
    </source>
</evidence>
<dbReference type="FunFam" id="1.10.287.950:FF:000001">
    <property type="entry name" value="Methyl-accepting chemotaxis sensory transducer"/>
    <property type="match status" value="1"/>
</dbReference>
<evidence type="ECO:0000259" key="6">
    <source>
        <dbReference type="PROSITE" id="PS50111"/>
    </source>
</evidence>
<accession>A0A5P1RBW2</accession>
<keyword evidence="5" id="KW-1133">Transmembrane helix</keyword>
<feature type="domain" description="Methyl-accepting transducer" evidence="6">
    <location>
        <begin position="269"/>
        <end position="505"/>
    </location>
</feature>
<proteinExistence type="inferred from homology"/>
<dbReference type="SMART" id="SM00304">
    <property type="entry name" value="HAMP"/>
    <property type="match status" value="1"/>
</dbReference>
<dbReference type="EMBL" id="CP043869">
    <property type="protein sequence ID" value="QEQ96751.1"/>
    <property type="molecule type" value="Genomic_DNA"/>
</dbReference>